<feature type="transmembrane region" description="Helical" evidence="1">
    <location>
        <begin position="154"/>
        <end position="177"/>
    </location>
</feature>
<keyword evidence="1" id="KW-1133">Transmembrane helix</keyword>
<name>A0ABW3Y8T5_9ACTN</name>
<accession>A0ABW3Y8T5</accession>
<organism evidence="2 3">
    <name type="scientific">Micromonospora sonneratiae</name>
    <dbReference type="NCBI Taxonomy" id="1184706"/>
    <lineage>
        <taxon>Bacteria</taxon>
        <taxon>Bacillati</taxon>
        <taxon>Actinomycetota</taxon>
        <taxon>Actinomycetes</taxon>
        <taxon>Micromonosporales</taxon>
        <taxon>Micromonosporaceae</taxon>
        <taxon>Micromonospora</taxon>
    </lineage>
</organism>
<sequence length="220" mass="24652">MKKEHLKRYQRGSIVLDDETERPSGNENWIAGDLLAMTTDQLSTAMEYLHNATNWGLVLVSGSLIAMVASGLFPSEAALYVVLIALVFSVHFFTRSAKGYINVIRFSLVQRVILDWKLSLNALSTNSSPMDAVRKYVVEWRLPLKRSDVFVKMLVELGYGYLISLSLALTGYLMLAVPVHPRMVAALALAVLLAATELTFFLRSPYLRRVAANDDARRDR</sequence>
<reference evidence="3" key="1">
    <citation type="journal article" date="2019" name="Int. J. Syst. Evol. Microbiol.">
        <title>The Global Catalogue of Microorganisms (GCM) 10K type strain sequencing project: providing services to taxonomists for standard genome sequencing and annotation.</title>
        <authorList>
            <consortium name="The Broad Institute Genomics Platform"/>
            <consortium name="The Broad Institute Genome Sequencing Center for Infectious Disease"/>
            <person name="Wu L."/>
            <person name="Ma J."/>
        </authorList>
    </citation>
    <scope>NUCLEOTIDE SEQUENCE [LARGE SCALE GENOMIC DNA]</scope>
    <source>
        <strain evidence="3">JCM 31037</strain>
    </source>
</reference>
<keyword evidence="1" id="KW-0812">Transmembrane</keyword>
<proteinExistence type="predicted"/>
<dbReference type="RefSeq" id="WP_377567150.1">
    <property type="nucleotide sequence ID" value="NZ_JBHTMP010000004.1"/>
</dbReference>
<comment type="caution">
    <text evidence="2">The sequence shown here is derived from an EMBL/GenBank/DDBJ whole genome shotgun (WGS) entry which is preliminary data.</text>
</comment>
<evidence type="ECO:0008006" key="4">
    <source>
        <dbReference type="Google" id="ProtNLM"/>
    </source>
</evidence>
<feature type="transmembrane region" description="Helical" evidence="1">
    <location>
        <begin position="77"/>
        <end position="94"/>
    </location>
</feature>
<dbReference type="Proteomes" id="UP001597260">
    <property type="component" value="Unassembled WGS sequence"/>
</dbReference>
<evidence type="ECO:0000313" key="2">
    <source>
        <dbReference type="EMBL" id="MFD1320295.1"/>
    </source>
</evidence>
<feature type="transmembrane region" description="Helical" evidence="1">
    <location>
        <begin position="52"/>
        <end position="71"/>
    </location>
</feature>
<evidence type="ECO:0000256" key="1">
    <source>
        <dbReference type="SAM" id="Phobius"/>
    </source>
</evidence>
<keyword evidence="1" id="KW-0472">Membrane</keyword>
<keyword evidence="3" id="KW-1185">Reference proteome</keyword>
<dbReference type="EMBL" id="JBHTMP010000004">
    <property type="protein sequence ID" value="MFD1320295.1"/>
    <property type="molecule type" value="Genomic_DNA"/>
</dbReference>
<feature type="transmembrane region" description="Helical" evidence="1">
    <location>
        <begin position="183"/>
        <end position="202"/>
    </location>
</feature>
<gene>
    <name evidence="2" type="ORF">ACFQ4H_04230</name>
</gene>
<protein>
    <recommendedName>
        <fullName evidence="4">ABC transporter transmembrane region</fullName>
    </recommendedName>
</protein>
<evidence type="ECO:0000313" key="3">
    <source>
        <dbReference type="Proteomes" id="UP001597260"/>
    </source>
</evidence>